<evidence type="ECO:0000313" key="1">
    <source>
        <dbReference type="EMBL" id="KAK3725863.1"/>
    </source>
</evidence>
<dbReference type="EMBL" id="JAUTXU010000001">
    <property type="protein sequence ID" value="KAK3725863.1"/>
    <property type="molecule type" value="Genomic_DNA"/>
</dbReference>
<accession>A0ACC3P061</accession>
<reference evidence="1" key="1">
    <citation type="submission" date="2023-07" db="EMBL/GenBank/DDBJ databases">
        <title>Black Yeasts Isolated from many extreme environments.</title>
        <authorList>
            <person name="Coleine C."/>
            <person name="Stajich J.E."/>
            <person name="Selbmann L."/>
        </authorList>
    </citation>
    <scope>NUCLEOTIDE SEQUENCE</scope>
    <source>
        <strain evidence="1">CCFEE 5714</strain>
    </source>
</reference>
<sequence length="340" mass="34772">MLQSTRDAPDGRRPHMKPLMLLLKTSRPQPLLLCAPQSLVQLIVAKSHSSPIKTYPQNIPKSKMLSLFAAAGLACLVPFTSAWTKPVGDTPEGNPIALPGLNDVLPVGEPYTITWEPTTPGTVTLLLLMGPSENAVAQYAIAEGVNNVGTYVWVPEENLAPGQTGYGIQLIDDATGQYQYTTQFGIENSDYEASKPSHGAPAAYGSSSAAPSSYAPASSASAYPSSVAQSSYVASSSYAASSGYVSSAVASSGYAHPTGWPWNHHSMSGPAGYVAPNATAPVASGHAKPTLHKTTSSGPASSYGPSSTGGAPAEATGAAATIATSFFGLVLAAGVAVFAL</sequence>
<comment type="caution">
    <text evidence="1">The sequence shown here is derived from an EMBL/GenBank/DDBJ whole genome shotgun (WGS) entry which is preliminary data.</text>
</comment>
<proteinExistence type="predicted"/>
<evidence type="ECO:0000313" key="2">
    <source>
        <dbReference type="Proteomes" id="UP001281147"/>
    </source>
</evidence>
<dbReference type="Proteomes" id="UP001281147">
    <property type="component" value="Unassembled WGS sequence"/>
</dbReference>
<protein>
    <submittedName>
        <fullName evidence="1">Uncharacterized protein</fullName>
    </submittedName>
</protein>
<name>A0ACC3P061_9PEZI</name>
<organism evidence="1 2">
    <name type="scientific">Vermiconidia calcicola</name>
    <dbReference type="NCBI Taxonomy" id="1690605"/>
    <lineage>
        <taxon>Eukaryota</taxon>
        <taxon>Fungi</taxon>
        <taxon>Dikarya</taxon>
        <taxon>Ascomycota</taxon>
        <taxon>Pezizomycotina</taxon>
        <taxon>Dothideomycetes</taxon>
        <taxon>Dothideomycetidae</taxon>
        <taxon>Mycosphaerellales</taxon>
        <taxon>Extremaceae</taxon>
        <taxon>Vermiconidia</taxon>
    </lineage>
</organism>
<gene>
    <name evidence="1" type="ORF">LTR37_000011</name>
</gene>
<keyword evidence="2" id="KW-1185">Reference proteome</keyword>